<keyword evidence="2" id="KW-0863">Zinc-finger</keyword>
<feature type="compositionally biased region" description="Basic and acidic residues" evidence="6">
    <location>
        <begin position="113"/>
        <end position="139"/>
    </location>
</feature>
<feature type="region of interest" description="Disordered" evidence="6">
    <location>
        <begin position="108"/>
        <end position="139"/>
    </location>
</feature>
<sequence>MFRIVQGLAGEEMDGADFPEHPPPWTVRREHEVLIVISHMLGSGVRRSAQEIKVMNLQELLGHGSRGRHHHVHEAEPQVHERPIGPSQVRQGVVRDGPHVRYVADYGPRRGARREGQRGAREEPEEAVEKRGHDECGRAEKPDGSHFFVEPCDICGDVGFDEVISTCSKCKVTREHLYCMQTYPKKVPGDWVCEYCHSGNGTTSPNYVANKNFSKDFGIDDSDVIDNEFTQPKSPYKLHNFGRLACSRSQKVVGTGKVKFIPEEEAISLLSMGHGKLHRRCGVRKSLLTNQQATHSLSKDPSKEYVRREHSSNSIMPANKEEISSANARKANDKAFCLTAENSLPFSTADLQVEKHSKKAPSAALQARQSSPIVDSGGTCSTSGKCNRSNIDKRDLCSIQMNFNLYRNVLPSSHATWRGGFKFLQNAAASDFYDGLEGQPPCNVHRKAYNFSCKMPPVLEVNPLPTSGLLKDLFENDCPDLRDVALYFFPSDKSERSRQNFIQVFDFLDSKNMMLRSFIDGVELLVVTSKQLNVDSQGTIGRIKAKSFLWGVFRPVKNDAAIETLPDTEDVDMEIDMVGGKDVLGKIDIVQNWKDKPMNLSISSGEGTLLQNPSENVHKSLITSSDLNSNVQDKFSLSTQVIKEIKTEFPSDSDPSLLNYVKDYHKVKKENDVPPGFEEAHNHHHVGVSGFGKLQPPKLKRVCDLSHSPKATSSFDMPATLQEMTAQRKVSSAMIIGL</sequence>
<organism evidence="9 10">
    <name type="scientific">Senna tora</name>
    <dbReference type="NCBI Taxonomy" id="362788"/>
    <lineage>
        <taxon>Eukaryota</taxon>
        <taxon>Viridiplantae</taxon>
        <taxon>Streptophyta</taxon>
        <taxon>Embryophyta</taxon>
        <taxon>Tracheophyta</taxon>
        <taxon>Spermatophyta</taxon>
        <taxon>Magnoliopsida</taxon>
        <taxon>eudicotyledons</taxon>
        <taxon>Gunneridae</taxon>
        <taxon>Pentapetalae</taxon>
        <taxon>rosids</taxon>
        <taxon>fabids</taxon>
        <taxon>Fabales</taxon>
        <taxon>Fabaceae</taxon>
        <taxon>Caesalpinioideae</taxon>
        <taxon>Cassia clade</taxon>
        <taxon>Senna</taxon>
    </lineage>
</organism>
<keyword evidence="5" id="KW-0804">Transcription</keyword>
<evidence type="ECO:0000256" key="3">
    <source>
        <dbReference type="ARBA" id="ARBA00022833"/>
    </source>
</evidence>
<proteinExistence type="predicted"/>
<dbReference type="GO" id="GO:0034244">
    <property type="term" value="P:negative regulation of transcription elongation by RNA polymerase II"/>
    <property type="evidence" value="ECO:0007669"/>
    <property type="project" value="InterPro"/>
</dbReference>
<accession>A0A834X658</accession>
<dbReference type="InterPro" id="IPR011011">
    <property type="entry name" value="Znf_FYVE_PHD"/>
</dbReference>
<evidence type="ECO:0000256" key="5">
    <source>
        <dbReference type="ARBA" id="ARBA00023163"/>
    </source>
</evidence>
<dbReference type="Pfam" id="PF25054">
    <property type="entry name" value="PHD_pln"/>
    <property type="match status" value="1"/>
</dbReference>
<dbReference type="PANTHER" id="PTHR33304">
    <property type="match status" value="1"/>
</dbReference>
<feature type="domain" description="PHD-type zinc finger plants" evidence="8">
    <location>
        <begin position="154"/>
        <end position="196"/>
    </location>
</feature>
<comment type="caution">
    <text evidence="9">The sequence shown here is derived from an EMBL/GenBank/DDBJ whole genome shotgun (WGS) entry which is preliminary data.</text>
</comment>
<feature type="compositionally biased region" description="Polar residues" evidence="6">
    <location>
        <begin position="367"/>
        <end position="384"/>
    </location>
</feature>
<gene>
    <name evidence="9" type="ORF">G2W53_007009</name>
</gene>
<dbReference type="InterPro" id="IPR049914">
    <property type="entry name" value="PHD1-3/5-6"/>
</dbReference>
<evidence type="ECO:0000313" key="9">
    <source>
        <dbReference type="EMBL" id="KAF7838527.1"/>
    </source>
</evidence>
<evidence type="ECO:0000256" key="2">
    <source>
        <dbReference type="ARBA" id="ARBA00022771"/>
    </source>
</evidence>
<dbReference type="PANTHER" id="PTHR33304:SF36">
    <property type="entry name" value="GB|AAF26970.1-RELATED"/>
    <property type="match status" value="1"/>
</dbReference>
<feature type="region of interest" description="Disordered" evidence="6">
    <location>
        <begin position="288"/>
        <end position="315"/>
    </location>
</feature>
<feature type="domain" description="AIPP2-like SPOC-like" evidence="7">
    <location>
        <begin position="417"/>
        <end position="553"/>
    </location>
</feature>
<keyword evidence="4" id="KW-0805">Transcription regulation</keyword>
<dbReference type="AlphaFoldDB" id="A0A834X658"/>
<evidence type="ECO:0000256" key="1">
    <source>
        <dbReference type="ARBA" id="ARBA00022723"/>
    </source>
</evidence>
<evidence type="ECO:0008006" key="11">
    <source>
        <dbReference type="Google" id="ProtNLM"/>
    </source>
</evidence>
<dbReference type="SUPFAM" id="SSF57903">
    <property type="entry name" value="FYVE/PHD zinc finger"/>
    <property type="match status" value="1"/>
</dbReference>
<dbReference type="EMBL" id="JAAIUW010000003">
    <property type="protein sequence ID" value="KAF7838527.1"/>
    <property type="molecule type" value="Genomic_DNA"/>
</dbReference>
<dbReference type="GO" id="GO:0008270">
    <property type="term" value="F:zinc ion binding"/>
    <property type="evidence" value="ECO:0007669"/>
    <property type="project" value="UniProtKB-KW"/>
</dbReference>
<name>A0A834X658_9FABA</name>
<evidence type="ECO:0000313" key="10">
    <source>
        <dbReference type="Proteomes" id="UP000634136"/>
    </source>
</evidence>
<dbReference type="Proteomes" id="UP000634136">
    <property type="component" value="Unassembled WGS sequence"/>
</dbReference>
<feature type="region of interest" description="Disordered" evidence="6">
    <location>
        <begin position="360"/>
        <end position="384"/>
    </location>
</feature>
<keyword evidence="10" id="KW-1185">Reference proteome</keyword>
<reference evidence="9" key="1">
    <citation type="submission" date="2020-09" db="EMBL/GenBank/DDBJ databases">
        <title>Genome-Enabled Discovery of Anthraquinone Biosynthesis in Senna tora.</title>
        <authorList>
            <person name="Kang S.-H."/>
            <person name="Pandey R.P."/>
            <person name="Lee C.-M."/>
            <person name="Sim J.-S."/>
            <person name="Jeong J.-T."/>
            <person name="Choi B.-S."/>
            <person name="Jung M."/>
            <person name="Ginzburg D."/>
            <person name="Zhao K."/>
            <person name="Won S.Y."/>
            <person name="Oh T.-J."/>
            <person name="Yu Y."/>
            <person name="Kim N.-H."/>
            <person name="Lee O.R."/>
            <person name="Lee T.-H."/>
            <person name="Bashyal P."/>
            <person name="Kim T.-S."/>
            <person name="Lee W.-H."/>
            <person name="Kawkins C."/>
            <person name="Kim C.-K."/>
            <person name="Kim J.S."/>
            <person name="Ahn B.O."/>
            <person name="Rhee S.Y."/>
            <person name="Sohng J.K."/>
        </authorList>
    </citation>
    <scope>NUCLEOTIDE SEQUENCE</scope>
    <source>
        <tissue evidence="9">Leaf</tissue>
    </source>
</reference>
<keyword evidence="3" id="KW-0862">Zinc</keyword>
<keyword evidence="1" id="KW-0479">Metal-binding</keyword>
<evidence type="ECO:0000256" key="4">
    <source>
        <dbReference type="ARBA" id="ARBA00023015"/>
    </source>
</evidence>
<dbReference type="InterPro" id="IPR056280">
    <property type="entry name" value="AIPP2-like_SPOC"/>
</dbReference>
<dbReference type="InterPro" id="IPR056874">
    <property type="entry name" value="PHD_dom_pln"/>
</dbReference>
<protein>
    <recommendedName>
        <fullName evidence="11">Zinc finger PHD-type domain-containing protein</fullName>
    </recommendedName>
</protein>
<feature type="compositionally biased region" description="Basic and acidic residues" evidence="6">
    <location>
        <begin position="297"/>
        <end position="311"/>
    </location>
</feature>
<dbReference type="OrthoDB" id="651601at2759"/>
<evidence type="ECO:0000256" key="6">
    <source>
        <dbReference type="SAM" id="MobiDB-lite"/>
    </source>
</evidence>
<dbReference type="Pfam" id="PF23121">
    <property type="entry name" value="SPOC_AIPP2"/>
    <property type="match status" value="1"/>
</dbReference>
<dbReference type="InterPro" id="IPR013083">
    <property type="entry name" value="Znf_RING/FYVE/PHD"/>
</dbReference>
<dbReference type="GO" id="GO:0140566">
    <property type="term" value="F:histone reader activity"/>
    <property type="evidence" value="ECO:0007669"/>
    <property type="project" value="InterPro"/>
</dbReference>
<evidence type="ECO:0000259" key="8">
    <source>
        <dbReference type="Pfam" id="PF25054"/>
    </source>
</evidence>
<evidence type="ECO:0000259" key="7">
    <source>
        <dbReference type="Pfam" id="PF23121"/>
    </source>
</evidence>
<dbReference type="Gene3D" id="3.30.40.10">
    <property type="entry name" value="Zinc/RING finger domain, C3HC4 (zinc finger)"/>
    <property type="match status" value="1"/>
</dbReference>